<comment type="function">
    <text evidence="2 10">Reversible hydration of carbon dioxide.</text>
</comment>
<dbReference type="RefSeq" id="WP_119912179.1">
    <property type="nucleotide sequence ID" value="NZ_QZCH01000033.1"/>
</dbReference>
<dbReference type="Proteomes" id="UP000283255">
    <property type="component" value="Unassembled WGS sequence"/>
</dbReference>
<reference evidence="12 13" key="1">
    <citation type="submission" date="2018-09" db="EMBL/GenBank/DDBJ databases">
        <authorList>
            <person name="Wang F."/>
        </authorList>
    </citation>
    <scope>NUCLEOTIDE SEQUENCE [LARGE SCALE GENOMIC DNA]</scope>
    <source>
        <strain evidence="12 13">PLHSC7-2</strain>
    </source>
</reference>
<dbReference type="EC" id="4.2.1.1" evidence="4 10"/>
<dbReference type="Gene3D" id="3.10.200.10">
    <property type="entry name" value="Alpha carbonic anhydrase"/>
    <property type="match status" value="1"/>
</dbReference>
<evidence type="ECO:0000256" key="9">
    <source>
        <dbReference type="ARBA" id="ARBA00048348"/>
    </source>
</evidence>
<dbReference type="EMBL" id="QZCH01000033">
    <property type="protein sequence ID" value="RJG39523.1"/>
    <property type="molecule type" value="Genomic_DNA"/>
</dbReference>
<keyword evidence="7 10" id="KW-0862">Zinc</keyword>
<dbReference type="PROSITE" id="PS00162">
    <property type="entry name" value="ALPHA_CA_1"/>
    <property type="match status" value="1"/>
</dbReference>
<evidence type="ECO:0000256" key="2">
    <source>
        <dbReference type="ARBA" id="ARBA00002904"/>
    </source>
</evidence>
<gene>
    <name evidence="12" type="ORF">D1Z90_17960</name>
</gene>
<dbReference type="InterPro" id="IPR041891">
    <property type="entry name" value="Alpha_CA_prokaryot-like"/>
</dbReference>
<dbReference type="SMART" id="SM01057">
    <property type="entry name" value="Carb_anhydrase"/>
    <property type="match status" value="1"/>
</dbReference>
<evidence type="ECO:0000256" key="6">
    <source>
        <dbReference type="ARBA" id="ARBA00022723"/>
    </source>
</evidence>
<organism evidence="12 13">
    <name type="scientific">Motilimonas pumila</name>
    <dbReference type="NCBI Taxonomy" id="2303987"/>
    <lineage>
        <taxon>Bacteria</taxon>
        <taxon>Pseudomonadati</taxon>
        <taxon>Pseudomonadota</taxon>
        <taxon>Gammaproteobacteria</taxon>
        <taxon>Alteromonadales</taxon>
        <taxon>Alteromonadales genera incertae sedis</taxon>
        <taxon>Motilimonas</taxon>
    </lineage>
</organism>
<dbReference type="PANTHER" id="PTHR18952:SF265">
    <property type="entry name" value="CARBONIC ANHYDRASE"/>
    <property type="match status" value="1"/>
</dbReference>
<keyword evidence="6 10" id="KW-0479">Metal-binding</keyword>
<dbReference type="GO" id="GO:0004089">
    <property type="term" value="F:carbonate dehydratase activity"/>
    <property type="evidence" value="ECO:0007669"/>
    <property type="project" value="UniProtKB-UniRule"/>
</dbReference>
<comment type="similarity">
    <text evidence="3 10">Belongs to the alpha-carbonic anhydrase family.</text>
</comment>
<dbReference type="PANTHER" id="PTHR18952">
    <property type="entry name" value="CARBONIC ANHYDRASE"/>
    <property type="match status" value="1"/>
</dbReference>
<feature type="domain" description="Alpha-carbonic anhydrase" evidence="11">
    <location>
        <begin position="27"/>
        <end position="251"/>
    </location>
</feature>
<dbReference type="OrthoDB" id="5327615at2"/>
<accession>A0A418YAG8</accession>
<evidence type="ECO:0000256" key="4">
    <source>
        <dbReference type="ARBA" id="ARBA00012925"/>
    </source>
</evidence>
<dbReference type="InterPro" id="IPR018338">
    <property type="entry name" value="Carbonic_anhydrase_a-class_CS"/>
</dbReference>
<dbReference type="CDD" id="cd03124">
    <property type="entry name" value="alpha_CA_prokaryotic_like"/>
    <property type="match status" value="1"/>
</dbReference>
<comment type="catalytic activity">
    <reaction evidence="9 10">
        <text>hydrogencarbonate + H(+) = CO2 + H2O</text>
        <dbReference type="Rhea" id="RHEA:10748"/>
        <dbReference type="ChEBI" id="CHEBI:15377"/>
        <dbReference type="ChEBI" id="CHEBI:15378"/>
        <dbReference type="ChEBI" id="CHEBI:16526"/>
        <dbReference type="ChEBI" id="CHEBI:17544"/>
        <dbReference type="EC" id="4.2.1.1"/>
    </reaction>
</comment>
<evidence type="ECO:0000313" key="12">
    <source>
        <dbReference type="EMBL" id="RJG39523.1"/>
    </source>
</evidence>
<name>A0A418YAG8_9GAMM</name>
<evidence type="ECO:0000256" key="10">
    <source>
        <dbReference type="RuleBase" id="RU367011"/>
    </source>
</evidence>
<dbReference type="InterPro" id="IPR036398">
    <property type="entry name" value="CA_dom_sf"/>
</dbReference>
<proteinExistence type="inferred from homology"/>
<keyword evidence="8 10" id="KW-0456">Lyase</keyword>
<dbReference type="InterPro" id="IPR001148">
    <property type="entry name" value="CA_dom"/>
</dbReference>
<evidence type="ECO:0000313" key="13">
    <source>
        <dbReference type="Proteomes" id="UP000283255"/>
    </source>
</evidence>
<dbReference type="SUPFAM" id="SSF51069">
    <property type="entry name" value="Carbonic anhydrase"/>
    <property type="match status" value="1"/>
</dbReference>
<dbReference type="GO" id="GO:0008270">
    <property type="term" value="F:zinc ion binding"/>
    <property type="evidence" value="ECO:0007669"/>
    <property type="project" value="UniProtKB-UniRule"/>
</dbReference>
<evidence type="ECO:0000256" key="3">
    <source>
        <dbReference type="ARBA" id="ARBA00010718"/>
    </source>
</evidence>
<evidence type="ECO:0000256" key="8">
    <source>
        <dbReference type="ARBA" id="ARBA00023239"/>
    </source>
</evidence>
<dbReference type="Pfam" id="PF00194">
    <property type="entry name" value="Carb_anhydrase"/>
    <property type="match status" value="1"/>
</dbReference>
<sequence length="251" mass="27366">MKYFFFQSLLAASVLVSGQTLAASGQAEWGYSGETGASHWGQLDPKFATCSAGKNQSPIDIKDAVEAELKPLKLAYTSAPNEIVNNGHTVQVNIAAGSKLLVDGKEFELKQYHFHTPSENKVSGKAYPFEVHLVHADAQGNLAVVGVFFEYGESNKTLAALWQQLPTQAGESFPLKDVAVNVADILPAEQDYYRFTGSLTTPPCSEGVRWFVMQQPVSASKQQVADFLAAVKHENARPVQHINARQVIKND</sequence>
<protein>
    <recommendedName>
        <fullName evidence="5 10">Carbonic anhydrase</fullName>
        <ecNumber evidence="4 10">4.2.1.1</ecNumber>
    </recommendedName>
</protein>
<dbReference type="PROSITE" id="PS51144">
    <property type="entry name" value="ALPHA_CA_2"/>
    <property type="match status" value="1"/>
</dbReference>
<keyword evidence="10" id="KW-0732">Signal</keyword>
<evidence type="ECO:0000256" key="5">
    <source>
        <dbReference type="ARBA" id="ARBA00014628"/>
    </source>
</evidence>
<feature type="chain" id="PRO_5025094587" description="Carbonic anhydrase" evidence="10">
    <location>
        <begin position="23"/>
        <end position="251"/>
    </location>
</feature>
<reference evidence="12 13" key="2">
    <citation type="submission" date="2019-01" db="EMBL/GenBank/DDBJ databases">
        <title>Motilimonas pumilus sp. nov., isolated from the gut of sea cucumber (Apostichopus japonicus).</title>
        <authorList>
            <person name="Wang F.-Q."/>
            <person name="Ren L.-H."/>
            <person name="Lin Y.-W."/>
            <person name="Sun G.-H."/>
            <person name="Du Z.-J."/>
            <person name="Zhao J.-X."/>
            <person name="Liu X.-J."/>
            <person name="Liu L.-J."/>
        </authorList>
    </citation>
    <scope>NUCLEOTIDE SEQUENCE [LARGE SCALE GENOMIC DNA]</scope>
    <source>
        <strain evidence="12 13">PLHSC7-2</strain>
    </source>
</reference>
<dbReference type="AlphaFoldDB" id="A0A418YAG8"/>
<dbReference type="InterPro" id="IPR023561">
    <property type="entry name" value="Carbonic_anhydrase_a-class"/>
</dbReference>
<comment type="caution">
    <text evidence="12">The sequence shown here is derived from an EMBL/GenBank/DDBJ whole genome shotgun (WGS) entry which is preliminary data.</text>
</comment>
<evidence type="ECO:0000256" key="1">
    <source>
        <dbReference type="ARBA" id="ARBA00001947"/>
    </source>
</evidence>
<evidence type="ECO:0000259" key="11">
    <source>
        <dbReference type="PROSITE" id="PS51144"/>
    </source>
</evidence>
<feature type="signal peptide" evidence="10">
    <location>
        <begin position="1"/>
        <end position="22"/>
    </location>
</feature>
<evidence type="ECO:0000256" key="7">
    <source>
        <dbReference type="ARBA" id="ARBA00022833"/>
    </source>
</evidence>
<comment type="cofactor">
    <cofactor evidence="1 10">
        <name>Zn(2+)</name>
        <dbReference type="ChEBI" id="CHEBI:29105"/>
    </cofactor>
</comment>
<keyword evidence="13" id="KW-1185">Reference proteome</keyword>